<name>A0ABV7E0T9_9RHOB</name>
<evidence type="ECO:0000256" key="2">
    <source>
        <dbReference type="ARBA" id="ARBA00022741"/>
    </source>
</evidence>
<dbReference type="GO" id="GO:0004140">
    <property type="term" value="F:dephospho-CoA kinase activity"/>
    <property type="evidence" value="ECO:0007669"/>
    <property type="project" value="UniProtKB-EC"/>
</dbReference>
<evidence type="ECO:0000256" key="5">
    <source>
        <dbReference type="HAMAP-Rule" id="MF_00376"/>
    </source>
</evidence>
<dbReference type="RefSeq" id="WP_197643476.1">
    <property type="nucleotide sequence ID" value="NZ_JAEACP010000009.1"/>
</dbReference>
<feature type="binding site" evidence="5">
    <location>
        <begin position="12"/>
        <end position="17"/>
    </location>
    <ligand>
        <name>ATP</name>
        <dbReference type="ChEBI" id="CHEBI:30616"/>
    </ligand>
</feature>
<dbReference type="PROSITE" id="PS51219">
    <property type="entry name" value="DPCK"/>
    <property type="match status" value="1"/>
</dbReference>
<proteinExistence type="inferred from homology"/>
<dbReference type="PANTHER" id="PTHR10695">
    <property type="entry name" value="DEPHOSPHO-COA KINASE-RELATED"/>
    <property type="match status" value="1"/>
</dbReference>
<dbReference type="PANTHER" id="PTHR10695:SF46">
    <property type="entry name" value="BIFUNCTIONAL COENZYME A SYNTHASE-RELATED"/>
    <property type="match status" value="1"/>
</dbReference>
<evidence type="ECO:0000256" key="1">
    <source>
        <dbReference type="ARBA" id="ARBA00009018"/>
    </source>
</evidence>
<sequence length="196" mass="20954">MSFKLGLTGGIGMGKSTTAQMFAAEGIPVWDADAAVHRLYGAGQPAALAIAALFPQAIEGGAVSRPRLRQIIQHDPSALDRINAAVHPLVAQDRAQFLADHHDAPIVLLDVPLLYETGLDSACDAVAVVSVPPEVQRERVLARGTSEADFQLILSRQMPDAEKRVRADYIIPTTSLASAETAVKEVLETIRRTLDA</sequence>
<dbReference type="Gene3D" id="3.40.50.300">
    <property type="entry name" value="P-loop containing nucleotide triphosphate hydrolases"/>
    <property type="match status" value="1"/>
</dbReference>
<keyword evidence="8" id="KW-1185">Reference proteome</keyword>
<comment type="catalytic activity">
    <reaction evidence="5">
        <text>3'-dephospho-CoA + ATP = ADP + CoA + H(+)</text>
        <dbReference type="Rhea" id="RHEA:18245"/>
        <dbReference type="ChEBI" id="CHEBI:15378"/>
        <dbReference type="ChEBI" id="CHEBI:30616"/>
        <dbReference type="ChEBI" id="CHEBI:57287"/>
        <dbReference type="ChEBI" id="CHEBI:57328"/>
        <dbReference type="ChEBI" id="CHEBI:456216"/>
        <dbReference type="EC" id="2.7.1.24"/>
    </reaction>
</comment>
<evidence type="ECO:0000256" key="3">
    <source>
        <dbReference type="ARBA" id="ARBA00022840"/>
    </source>
</evidence>
<comment type="function">
    <text evidence="5">Catalyzes the phosphorylation of the 3'-hydroxyl group of dephosphocoenzyme A to form coenzyme A.</text>
</comment>
<dbReference type="HAMAP" id="MF_00376">
    <property type="entry name" value="Dephospho_CoA_kinase"/>
    <property type="match status" value="1"/>
</dbReference>
<dbReference type="CDD" id="cd02022">
    <property type="entry name" value="DPCK"/>
    <property type="match status" value="1"/>
</dbReference>
<dbReference type="EC" id="2.7.1.24" evidence="5 6"/>
<organism evidence="7 8">
    <name type="scientific">Tabrizicola soli</name>
    <dbReference type="NCBI Taxonomy" id="2185115"/>
    <lineage>
        <taxon>Bacteria</taxon>
        <taxon>Pseudomonadati</taxon>
        <taxon>Pseudomonadota</taxon>
        <taxon>Alphaproteobacteria</taxon>
        <taxon>Rhodobacterales</taxon>
        <taxon>Paracoccaceae</taxon>
        <taxon>Tabrizicola</taxon>
    </lineage>
</organism>
<dbReference type="Proteomes" id="UP001595445">
    <property type="component" value="Unassembled WGS sequence"/>
</dbReference>
<comment type="similarity">
    <text evidence="1 5">Belongs to the CoaE family.</text>
</comment>
<comment type="pathway">
    <text evidence="5">Cofactor biosynthesis; coenzyme A biosynthesis; CoA from (R)-pantothenate: step 5/5.</text>
</comment>
<evidence type="ECO:0000256" key="4">
    <source>
        <dbReference type="ARBA" id="ARBA00022993"/>
    </source>
</evidence>
<evidence type="ECO:0000313" key="7">
    <source>
        <dbReference type="EMBL" id="MFC3088816.1"/>
    </source>
</evidence>
<reference evidence="8" key="1">
    <citation type="journal article" date="2019" name="Int. J. Syst. Evol. Microbiol.">
        <title>The Global Catalogue of Microorganisms (GCM) 10K type strain sequencing project: providing services to taxonomists for standard genome sequencing and annotation.</title>
        <authorList>
            <consortium name="The Broad Institute Genomics Platform"/>
            <consortium name="The Broad Institute Genome Sequencing Center for Infectious Disease"/>
            <person name="Wu L."/>
            <person name="Ma J."/>
        </authorList>
    </citation>
    <scope>NUCLEOTIDE SEQUENCE [LARGE SCALE GENOMIC DNA]</scope>
    <source>
        <strain evidence="8">KCTC 62102</strain>
    </source>
</reference>
<dbReference type="InterPro" id="IPR027417">
    <property type="entry name" value="P-loop_NTPase"/>
</dbReference>
<protein>
    <recommendedName>
        <fullName evidence="5 6">Dephospho-CoA kinase</fullName>
        <ecNumber evidence="5 6">2.7.1.24</ecNumber>
    </recommendedName>
    <alternativeName>
        <fullName evidence="5">Dephosphocoenzyme A kinase</fullName>
    </alternativeName>
</protein>
<evidence type="ECO:0000313" key="8">
    <source>
        <dbReference type="Proteomes" id="UP001595445"/>
    </source>
</evidence>
<gene>
    <name evidence="5 7" type="primary">coaE</name>
    <name evidence="7" type="ORF">ACFOD6_22470</name>
</gene>
<keyword evidence="5 7" id="KW-0808">Transferase</keyword>
<dbReference type="InterPro" id="IPR001977">
    <property type="entry name" value="Depp_CoAkinase"/>
</dbReference>
<keyword evidence="2 5" id="KW-0547">Nucleotide-binding</keyword>
<dbReference type="SUPFAM" id="SSF52540">
    <property type="entry name" value="P-loop containing nucleoside triphosphate hydrolases"/>
    <property type="match status" value="1"/>
</dbReference>
<dbReference type="Pfam" id="PF01121">
    <property type="entry name" value="CoaE"/>
    <property type="match status" value="1"/>
</dbReference>
<keyword evidence="3 5" id="KW-0067">ATP-binding</keyword>
<keyword evidence="5 7" id="KW-0418">Kinase</keyword>
<dbReference type="NCBIfam" id="TIGR00152">
    <property type="entry name" value="dephospho-CoA kinase"/>
    <property type="match status" value="1"/>
</dbReference>
<dbReference type="EMBL" id="JBHRSM010000055">
    <property type="protein sequence ID" value="MFC3088816.1"/>
    <property type="molecule type" value="Genomic_DNA"/>
</dbReference>
<accession>A0ABV7E0T9</accession>
<comment type="subcellular location">
    <subcellularLocation>
        <location evidence="5">Cytoplasm</location>
    </subcellularLocation>
</comment>
<comment type="caution">
    <text evidence="7">The sequence shown here is derived from an EMBL/GenBank/DDBJ whole genome shotgun (WGS) entry which is preliminary data.</text>
</comment>
<evidence type="ECO:0000256" key="6">
    <source>
        <dbReference type="NCBIfam" id="TIGR00152"/>
    </source>
</evidence>
<keyword evidence="5" id="KW-0963">Cytoplasm</keyword>
<keyword evidence="4 5" id="KW-0173">Coenzyme A biosynthesis</keyword>